<accession>A0A199UCC1</accession>
<proteinExistence type="predicted"/>
<reference evidence="1" key="1">
    <citation type="submission" date="2016-02" db="EMBL/GenBank/DDBJ databases">
        <title>WGS assembly of Manihot esculenta.</title>
        <authorList>
            <person name="Bredeson J.V."/>
            <person name="Prochnik S.E."/>
            <person name="Lyons J.B."/>
            <person name="Schmutz J."/>
            <person name="Grimwood J."/>
            <person name="Vrebalov J."/>
            <person name="Bart R.S."/>
            <person name="Amuge T."/>
            <person name="Ferguson M.E."/>
            <person name="Green R."/>
            <person name="Putnam N."/>
            <person name="Stites J."/>
            <person name="Rounsley S."/>
            <person name="Rokhsar D.S."/>
        </authorList>
    </citation>
    <scope>NUCLEOTIDE SEQUENCE [LARGE SCALE GENOMIC DNA]</scope>
    <source>
        <tissue evidence="1">Leaf</tissue>
    </source>
</reference>
<protein>
    <submittedName>
        <fullName evidence="1">Uncharacterized protein</fullName>
    </submittedName>
</protein>
<name>A0A199UCC1_MANES</name>
<dbReference type="EMBL" id="KV450517">
    <property type="protein sequence ID" value="OAY22093.1"/>
    <property type="molecule type" value="Genomic_DNA"/>
</dbReference>
<gene>
    <name evidence="1" type="ORF">MANES_S030600</name>
</gene>
<dbReference type="AlphaFoldDB" id="A0A199UCC1"/>
<organism evidence="1">
    <name type="scientific">Manihot esculenta</name>
    <name type="common">Cassava</name>
    <name type="synonym">Jatropha manihot</name>
    <dbReference type="NCBI Taxonomy" id="3983"/>
    <lineage>
        <taxon>Eukaryota</taxon>
        <taxon>Viridiplantae</taxon>
        <taxon>Streptophyta</taxon>
        <taxon>Embryophyta</taxon>
        <taxon>Tracheophyta</taxon>
        <taxon>Spermatophyta</taxon>
        <taxon>Magnoliopsida</taxon>
        <taxon>eudicotyledons</taxon>
        <taxon>Gunneridae</taxon>
        <taxon>Pentapetalae</taxon>
        <taxon>rosids</taxon>
        <taxon>fabids</taxon>
        <taxon>Malpighiales</taxon>
        <taxon>Euphorbiaceae</taxon>
        <taxon>Crotonoideae</taxon>
        <taxon>Manihoteae</taxon>
        <taxon>Manihot</taxon>
    </lineage>
</organism>
<sequence>MQKHVVTCFINKTENRTREYVLNRKWCEQAYFHQSFGVKERLIFIPSLNPIRFRFLVPDDLLSKHDDI</sequence>
<evidence type="ECO:0000313" key="1">
    <source>
        <dbReference type="EMBL" id="OAY22093.1"/>
    </source>
</evidence>